<evidence type="ECO:0000313" key="4">
    <source>
        <dbReference type="EMBL" id="KAK7310088.1"/>
    </source>
</evidence>
<name>A0AAN9K4C3_CLITE</name>
<dbReference type="AlphaFoldDB" id="A0AAN9K4C3"/>
<evidence type="ECO:0000256" key="1">
    <source>
        <dbReference type="ARBA" id="ARBA00011738"/>
    </source>
</evidence>
<evidence type="ECO:0000313" key="5">
    <source>
        <dbReference type="Proteomes" id="UP001359559"/>
    </source>
</evidence>
<evidence type="ECO:0000256" key="2">
    <source>
        <dbReference type="ARBA" id="ARBA00022723"/>
    </source>
</evidence>
<dbReference type="InterPro" id="IPR011032">
    <property type="entry name" value="GroES-like_sf"/>
</dbReference>
<proteinExistence type="predicted"/>
<dbReference type="Proteomes" id="UP001359559">
    <property type="component" value="Unassembled WGS sequence"/>
</dbReference>
<dbReference type="GO" id="GO:0008270">
    <property type="term" value="F:zinc ion binding"/>
    <property type="evidence" value="ECO:0007669"/>
    <property type="project" value="TreeGrafter"/>
</dbReference>
<dbReference type="PANTHER" id="PTHR43880">
    <property type="entry name" value="ALCOHOL DEHYDROGENASE"/>
    <property type="match status" value="1"/>
</dbReference>
<dbReference type="GO" id="GO:0005829">
    <property type="term" value="C:cytosol"/>
    <property type="evidence" value="ECO:0007669"/>
    <property type="project" value="TreeGrafter"/>
</dbReference>
<dbReference type="PANTHER" id="PTHR43880:SF35">
    <property type="entry name" value="ALCOHOL DEHYDROGENASE 1-LIKE"/>
    <property type="match status" value="1"/>
</dbReference>
<dbReference type="Gene3D" id="3.90.180.10">
    <property type="entry name" value="Medium-chain alcohol dehydrogenases, catalytic domain"/>
    <property type="match status" value="1"/>
</dbReference>
<reference evidence="4 5" key="1">
    <citation type="submission" date="2024-01" db="EMBL/GenBank/DDBJ databases">
        <title>The genomes of 5 underutilized Papilionoideae crops provide insights into root nodulation and disease resistance.</title>
        <authorList>
            <person name="Yuan L."/>
        </authorList>
    </citation>
    <scope>NUCLEOTIDE SEQUENCE [LARGE SCALE GENOMIC DNA]</scope>
    <source>
        <strain evidence="4">LY-2023</strain>
        <tissue evidence="4">Leaf</tissue>
    </source>
</reference>
<keyword evidence="3" id="KW-0862">Zinc</keyword>
<dbReference type="GO" id="GO:0046294">
    <property type="term" value="P:formaldehyde catabolic process"/>
    <property type="evidence" value="ECO:0007669"/>
    <property type="project" value="TreeGrafter"/>
</dbReference>
<dbReference type="SUPFAM" id="SSF50129">
    <property type="entry name" value="GroES-like"/>
    <property type="match status" value="1"/>
</dbReference>
<evidence type="ECO:0008006" key="6">
    <source>
        <dbReference type="Google" id="ProtNLM"/>
    </source>
</evidence>
<sequence length="85" mass="9711">MSITVGHVIPCKAAVAWEAGKPLVIERVEVAPPQAMEVRIKVKYTSLCHTDLYFWEAKNCGECWRRSDRYAGWGSCASRVHWGMW</sequence>
<comment type="caution">
    <text evidence="4">The sequence shown here is derived from an EMBL/GenBank/DDBJ whole genome shotgun (WGS) entry which is preliminary data.</text>
</comment>
<evidence type="ECO:0000256" key="3">
    <source>
        <dbReference type="ARBA" id="ARBA00022833"/>
    </source>
</evidence>
<gene>
    <name evidence="4" type="ORF">RJT34_07343</name>
</gene>
<comment type="subunit">
    <text evidence="1">Homodimer.</text>
</comment>
<dbReference type="GO" id="GO:0051903">
    <property type="term" value="F:S-(hydroxymethyl)glutathione dehydrogenase [NAD(P)+] activity"/>
    <property type="evidence" value="ECO:0007669"/>
    <property type="project" value="TreeGrafter"/>
</dbReference>
<keyword evidence="5" id="KW-1185">Reference proteome</keyword>
<organism evidence="4 5">
    <name type="scientific">Clitoria ternatea</name>
    <name type="common">Butterfly pea</name>
    <dbReference type="NCBI Taxonomy" id="43366"/>
    <lineage>
        <taxon>Eukaryota</taxon>
        <taxon>Viridiplantae</taxon>
        <taxon>Streptophyta</taxon>
        <taxon>Embryophyta</taxon>
        <taxon>Tracheophyta</taxon>
        <taxon>Spermatophyta</taxon>
        <taxon>Magnoliopsida</taxon>
        <taxon>eudicotyledons</taxon>
        <taxon>Gunneridae</taxon>
        <taxon>Pentapetalae</taxon>
        <taxon>rosids</taxon>
        <taxon>fabids</taxon>
        <taxon>Fabales</taxon>
        <taxon>Fabaceae</taxon>
        <taxon>Papilionoideae</taxon>
        <taxon>50 kb inversion clade</taxon>
        <taxon>NPAAA clade</taxon>
        <taxon>indigoferoid/millettioid clade</taxon>
        <taxon>Phaseoleae</taxon>
        <taxon>Clitoria</taxon>
    </lineage>
</organism>
<keyword evidence="2" id="KW-0479">Metal-binding</keyword>
<accession>A0AAN9K4C3</accession>
<dbReference type="EMBL" id="JAYKXN010000002">
    <property type="protein sequence ID" value="KAK7310088.1"/>
    <property type="molecule type" value="Genomic_DNA"/>
</dbReference>
<protein>
    <recommendedName>
        <fullName evidence="6">Alcohol dehydrogenase</fullName>
    </recommendedName>
</protein>